<accession>A0AAP0NIG7</accession>
<sequence length="79" mass="8939">MAVVREGQIHKFLGYPYGHAIYEYGFAMDEENTRDVKEQSFVYSLASGGIPECSCDRNFSFFVVMRPLIQNLAVVAIVL</sequence>
<dbReference type="AlphaFoldDB" id="A0AAP0NIG7"/>
<keyword evidence="2" id="KW-1185">Reference proteome</keyword>
<reference evidence="1 2" key="1">
    <citation type="journal article" date="2024" name="Plant J.">
        <title>Genome sequences and population genomics reveal climatic adaptation and genomic divergence between two closely related sweetgum species.</title>
        <authorList>
            <person name="Xu W.Q."/>
            <person name="Ren C.Q."/>
            <person name="Zhang X.Y."/>
            <person name="Comes H.P."/>
            <person name="Liu X.H."/>
            <person name="Li Y.G."/>
            <person name="Kettle C.J."/>
            <person name="Jalonen R."/>
            <person name="Gaisberger H."/>
            <person name="Ma Y.Z."/>
            <person name="Qiu Y.X."/>
        </authorList>
    </citation>
    <scope>NUCLEOTIDE SEQUENCE [LARGE SCALE GENOMIC DNA]</scope>
    <source>
        <strain evidence="1">Hangzhou</strain>
    </source>
</reference>
<proteinExistence type="predicted"/>
<name>A0AAP0NIG7_LIQFO</name>
<evidence type="ECO:0000313" key="1">
    <source>
        <dbReference type="EMBL" id="KAK9272706.1"/>
    </source>
</evidence>
<evidence type="ECO:0000313" key="2">
    <source>
        <dbReference type="Proteomes" id="UP001415857"/>
    </source>
</evidence>
<dbReference type="EMBL" id="JBBPBK010000013">
    <property type="protein sequence ID" value="KAK9272706.1"/>
    <property type="molecule type" value="Genomic_DNA"/>
</dbReference>
<protein>
    <submittedName>
        <fullName evidence="1">Uncharacterized protein</fullName>
    </submittedName>
</protein>
<comment type="caution">
    <text evidence="1">The sequence shown here is derived from an EMBL/GenBank/DDBJ whole genome shotgun (WGS) entry which is preliminary data.</text>
</comment>
<organism evidence="1 2">
    <name type="scientific">Liquidambar formosana</name>
    <name type="common">Formosan gum</name>
    <dbReference type="NCBI Taxonomy" id="63359"/>
    <lineage>
        <taxon>Eukaryota</taxon>
        <taxon>Viridiplantae</taxon>
        <taxon>Streptophyta</taxon>
        <taxon>Embryophyta</taxon>
        <taxon>Tracheophyta</taxon>
        <taxon>Spermatophyta</taxon>
        <taxon>Magnoliopsida</taxon>
        <taxon>eudicotyledons</taxon>
        <taxon>Gunneridae</taxon>
        <taxon>Pentapetalae</taxon>
        <taxon>Saxifragales</taxon>
        <taxon>Altingiaceae</taxon>
        <taxon>Liquidambar</taxon>
    </lineage>
</organism>
<dbReference type="Proteomes" id="UP001415857">
    <property type="component" value="Unassembled WGS sequence"/>
</dbReference>
<gene>
    <name evidence="1" type="ORF">L1049_003083</name>
</gene>